<dbReference type="KEGG" id="ehx:EMIHUDRAFT_243130"/>
<dbReference type="RefSeq" id="XP_005771660.1">
    <property type="nucleotide sequence ID" value="XM_005771603.1"/>
</dbReference>
<dbReference type="HOGENOM" id="CLU_1206702_0_0_1"/>
<dbReference type="InterPro" id="IPR013087">
    <property type="entry name" value="Znf_C2H2_type"/>
</dbReference>
<protein>
    <recommendedName>
        <fullName evidence="1">C2H2-type domain-containing protein</fullName>
    </recommendedName>
</protein>
<reference evidence="3" key="1">
    <citation type="journal article" date="2013" name="Nature">
        <title>Pan genome of the phytoplankton Emiliania underpins its global distribution.</title>
        <authorList>
            <person name="Read B.A."/>
            <person name="Kegel J."/>
            <person name="Klute M.J."/>
            <person name="Kuo A."/>
            <person name="Lefebvre S.C."/>
            <person name="Maumus F."/>
            <person name="Mayer C."/>
            <person name="Miller J."/>
            <person name="Monier A."/>
            <person name="Salamov A."/>
            <person name="Young J."/>
            <person name="Aguilar M."/>
            <person name="Claverie J.M."/>
            <person name="Frickenhaus S."/>
            <person name="Gonzalez K."/>
            <person name="Herman E.K."/>
            <person name="Lin Y.C."/>
            <person name="Napier J."/>
            <person name="Ogata H."/>
            <person name="Sarno A.F."/>
            <person name="Shmutz J."/>
            <person name="Schroeder D."/>
            <person name="de Vargas C."/>
            <person name="Verret F."/>
            <person name="von Dassow P."/>
            <person name="Valentin K."/>
            <person name="Van de Peer Y."/>
            <person name="Wheeler G."/>
            <person name="Dacks J.B."/>
            <person name="Delwiche C.F."/>
            <person name="Dyhrman S.T."/>
            <person name="Glockner G."/>
            <person name="John U."/>
            <person name="Richards T."/>
            <person name="Worden A.Z."/>
            <person name="Zhang X."/>
            <person name="Grigoriev I.V."/>
            <person name="Allen A.E."/>
            <person name="Bidle K."/>
            <person name="Borodovsky M."/>
            <person name="Bowler C."/>
            <person name="Brownlee C."/>
            <person name="Cock J.M."/>
            <person name="Elias M."/>
            <person name="Gladyshev V.N."/>
            <person name="Groth M."/>
            <person name="Guda C."/>
            <person name="Hadaegh A."/>
            <person name="Iglesias-Rodriguez M.D."/>
            <person name="Jenkins J."/>
            <person name="Jones B.M."/>
            <person name="Lawson T."/>
            <person name="Leese F."/>
            <person name="Lindquist E."/>
            <person name="Lobanov A."/>
            <person name="Lomsadze A."/>
            <person name="Malik S.B."/>
            <person name="Marsh M.E."/>
            <person name="Mackinder L."/>
            <person name="Mock T."/>
            <person name="Mueller-Roeber B."/>
            <person name="Pagarete A."/>
            <person name="Parker M."/>
            <person name="Probert I."/>
            <person name="Quesneville H."/>
            <person name="Raines C."/>
            <person name="Rensing S.A."/>
            <person name="Riano-Pachon D.M."/>
            <person name="Richier S."/>
            <person name="Rokitta S."/>
            <person name="Shiraiwa Y."/>
            <person name="Soanes D.M."/>
            <person name="van der Giezen M."/>
            <person name="Wahlund T.M."/>
            <person name="Williams B."/>
            <person name="Wilson W."/>
            <person name="Wolfe G."/>
            <person name="Wurch L.L."/>
        </authorList>
    </citation>
    <scope>NUCLEOTIDE SEQUENCE</scope>
</reference>
<dbReference type="PaxDb" id="2903-EOD19231"/>
<evidence type="ECO:0000313" key="2">
    <source>
        <dbReference type="EnsemblProtists" id="EOD19231"/>
    </source>
</evidence>
<dbReference type="Proteomes" id="UP000013827">
    <property type="component" value="Unassembled WGS sequence"/>
</dbReference>
<dbReference type="PROSITE" id="PS00028">
    <property type="entry name" value="ZINC_FINGER_C2H2_1"/>
    <property type="match status" value="1"/>
</dbReference>
<keyword evidence="3" id="KW-1185">Reference proteome</keyword>
<dbReference type="GeneID" id="17264777"/>
<evidence type="ECO:0000313" key="3">
    <source>
        <dbReference type="Proteomes" id="UP000013827"/>
    </source>
</evidence>
<evidence type="ECO:0000259" key="1">
    <source>
        <dbReference type="PROSITE" id="PS00028"/>
    </source>
</evidence>
<dbReference type="EnsemblProtists" id="EOD19231">
    <property type="protein sequence ID" value="EOD19231"/>
    <property type="gene ID" value="EMIHUDRAFT_243130"/>
</dbReference>
<reference evidence="2" key="2">
    <citation type="submission" date="2024-10" db="UniProtKB">
        <authorList>
            <consortium name="EnsemblProtists"/>
        </authorList>
    </citation>
    <scope>IDENTIFICATION</scope>
</reference>
<dbReference type="AlphaFoldDB" id="A0A0D3J6U6"/>
<proteinExistence type="predicted"/>
<name>A0A0D3J6U6_EMIH1</name>
<feature type="domain" description="C2H2-type" evidence="1">
    <location>
        <begin position="55"/>
        <end position="78"/>
    </location>
</feature>
<organism evidence="2 3">
    <name type="scientific">Emiliania huxleyi (strain CCMP1516)</name>
    <dbReference type="NCBI Taxonomy" id="280463"/>
    <lineage>
        <taxon>Eukaryota</taxon>
        <taxon>Haptista</taxon>
        <taxon>Haptophyta</taxon>
        <taxon>Prymnesiophyceae</taxon>
        <taxon>Isochrysidales</taxon>
        <taxon>Noelaerhabdaceae</taxon>
        <taxon>Emiliania</taxon>
    </lineage>
</organism>
<accession>A0A0D3J6U6</accession>
<sequence length="209" mass="23369">MPRVCWGAELSGTRRCRVELAIPYDRVRTLDKDTANKLRMTKTSGAPRYVSRFVCRYNGCGKDYVSMDGVRAHCRKDHPAWLNSLPARKPSLFCEQKQVEIEIATSTAADSMAPVPDEYLHEGEGGALYVKFKPAAASNGASASAAAAGAMVNVHISRLHKDGGRLEQRIMEHFKEKKEQTWQARGLTNVRRSKDRGKPGYTYVIVRVR</sequence>